<dbReference type="PIRSF" id="PIRSF002070">
    <property type="entry name" value="SSB"/>
    <property type="match status" value="1"/>
</dbReference>
<name>A0A944D7Y1_DENI1</name>
<reference evidence="4" key="1">
    <citation type="journal article" date="2022" name="ISME J.">
        <title>Genetic and phylogenetic analysis of dissimilatory iodate-reducing bacteria identifies potential niches across the world's oceans.</title>
        <authorList>
            <person name="Reyes-Umana V."/>
            <person name="Henning Z."/>
            <person name="Lee K."/>
            <person name="Barnum T.P."/>
            <person name="Coates J.D."/>
        </authorList>
    </citation>
    <scope>NUCLEOTIDE SEQUENCE [LARGE SCALE GENOMIC DNA]</scope>
    <source>
        <strain evidence="4">IR12</strain>
    </source>
</reference>
<dbReference type="InterPro" id="IPR012340">
    <property type="entry name" value="NA-bd_OB-fold"/>
</dbReference>
<dbReference type="Proteomes" id="UP000694660">
    <property type="component" value="Unassembled WGS sequence"/>
</dbReference>
<gene>
    <name evidence="3" type="ORF">I8J34_03455</name>
</gene>
<evidence type="ECO:0000313" key="3">
    <source>
        <dbReference type="EMBL" id="MBT0960222.1"/>
    </source>
</evidence>
<dbReference type="InterPro" id="IPR000424">
    <property type="entry name" value="Primosome_PriB/ssb"/>
</dbReference>
<dbReference type="Pfam" id="PF00436">
    <property type="entry name" value="SSB"/>
    <property type="match status" value="1"/>
</dbReference>
<proteinExistence type="predicted"/>
<keyword evidence="4" id="KW-1185">Reference proteome</keyword>
<dbReference type="PROSITE" id="PS50935">
    <property type="entry name" value="SSB"/>
    <property type="match status" value="1"/>
</dbReference>
<dbReference type="NCBIfam" id="NF006039">
    <property type="entry name" value="PRK08182.1"/>
    <property type="match status" value="1"/>
</dbReference>
<keyword evidence="1 2" id="KW-0238">DNA-binding</keyword>
<organism evidence="3 4">
    <name type="scientific">Denitromonas iodatirespirans</name>
    <dbReference type="NCBI Taxonomy" id="2795389"/>
    <lineage>
        <taxon>Bacteria</taxon>
        <taxon>Pseudomonadati</taxon>
        <taxon>Pseudomonadota</taxon>
        <taxon>Betaproteobacteria</taxon>
        <taxon>Rhodocyclales</taxon>
        <taxon>Zoogloeaceae</taxon>
        <taxon>Denitromonas</taxon>
    </lineage>
</organism>
<evidence type="ECO:0000256" key="1">
    <source>
        <dbReference type="ARBA" id="ARBA00023125"/>
    </source>
</evidence>
<accession>A0A944D7Y1</accession>
<dbReference type="Gene3D" id="2.40.50.140">
    <property type="entry name" value="Nucleic acid-binding proteins"/>
    <property type="match status" value="1"/>
</dbReference>
<dbReference type="InterPro" id="IPR011344">
    <property type="entry name" value="ssDNA-bd"/>
</dbReference>
<dbReference type="CDD" id="cd04496">
    <property type="entry name" value="SSB_OBF"/>
    <property type="match status" value="1"/>
</dbReference>
<dbReference type="AlphaFoldDB" id="A0A944D7Y1"/>
<comment type="caution">
    <text evidence="3">The sequence shown here is derived from an EMBL/GenBank/DDBJ whole genome shotgun (WGS) entry which is preliminary data.</text>
</comment>
<dbReference type="GO" id="GO:0003697">
    <property type="term" value="F:single-stranded DNA binding"/>
    <property type="evidence" value="ECO:0007669"/>
    <property type="project" value="InterPro"/>
</dbReference>
<dbReference type="SUPFAM" id="SSF50249">
    <property type="entry name" value="Nucleic acid-binding proteins"/>
    <property type="match status" value="1"/>
</dbReference>
<protein>
    <recommendedName>
        <fullName evidence="2">Single-stranded DNA-binding protein</fullName>
    </recommendedName>
</protein>
<dbReference type="EMBL" id="JAEKFT010000003">
    <property type="protein sequence ID" value="MBT0960222.1"/>
    <property type="molecule type" value="Genomic_DNA"/>
</dbReference>
<evidence type="ECO:0000256" key="2">
    <source>
        <dbReference type="PIRNR" id="PIRNR002070"/>
    </source>
</evidence>
<evidence type="ECO:0000313" key="4">
    <source>
        <dbReference type="Proteomes" id="UP000694660"/>
    </source>
</evidence>
<dbReference type="RefSeq" id="WP_214359976.1">
    <property type="nucleotide sequence ID" value="NZ_JAEKFT010000003.1"/>
</dbReference>
<sequence length="129" mass="14250">MPNRFEGKGNVGSAPTLKTVTVRGEDRQVAEMRVFFDEYSRGEDGEFEQTGGIWLAVSVWGRRAEQVARLLRKGARVMVQGELRTFEYTPDGTDVKVPGFQVVADDVLLTLARVESVVFAAKREEAAAA</sequence>
<dbReference type="GO" id="GO:0006260">
    <property type="term" value="P:DNA replication"/>
    <property type="evidence" value="ECO:0007669"/>
    <property type="project" value="InterPro"/>
</dbReference>